<protein>
    <submittedName>
        <fullName evidence="1">YwbE family protein</fullName>
    </submittedName>
</protein>
<comment type="caution">
    <text evidence="1">The sequence shown here is derived from an EMBL/GenBank/DDBJ whole genome shotgun (WGS) entry which is preliminary data.</text>
</comment>
<dbReference type="InterPro" id="IPR019240">
    <property type="entry name" value="DUF2196"/>
</dbReference>
<accession>A0A9X3X915</accession>
<dbReference type="NCBIfam" id="TIGR03833">
    <property type="entry name" value="YwbE family protein"/>
    <property type="match status" value="1"/>
</dbReference>
<evidence type="ECO:0000313" key="1">
    <source>
        <dbReference type="EMBL" id="MDC3985952.1"/>
    </source>
</evidence>
<dbReference type="Pfam" id="PF09962">
    <property type="entry name" value="DUF2196"/>
    <property type="match status" value="1"/>
</dbReference>
<dbReference type="PANTHER" id="PTHR40069">
    <property type="entry name" value="YWBE PROTEIN"/>
    <property type="match status" value="1"/>
</dbReference>
<proteinExistence type="predicted"/>
<dbReference type="EMBL" id="JAGTJJ010000033">
    <property type="protein sequence ID" value="MDC3985952.1"/>
    <property type="molecule type" value="Genomic_DNA"/>
</dbReference>
<gene>
    <name evidence="1" type="ORF">KEG57_36060</name>
</gene>
<dbReference type="AlphaFoldDB" id="A0A9X3X915"/>
<organism evidence="1 2">
    <name type="scientific">Polyangium jinanense</name>
    <dbReference type="NCBI Taxonomy" id="2829994"/>
    <lineage>
        <taxon>Bacteria</taxon>
        <taxon>Pseudomonadati</taxon>
        <taxon>Myxococcota</taxon>
        <taxon>Polyangia</taxon>
        <taxon>Polyangiales</taxon>
        <taxon>Polyangiaceae</taxon>
        <taxon>Polyangium</taxon>
    </lineage>
</organism>
<dbReference type="PANTHER" id="PTHR40069:SF1">
    <property type="entry name" value="YWBE PROTEIN"/>
    <property type="match status" value="1"/>
</dbReference>
<sequence>MTDDCESVAAVLREAGAGNVKIVLPAAPADPSRTGEPGGTLRAHIRRGLRVAIVQKADQETGALTEGVVRDILTSSPEHPRGIKVRLESGEVGRVRRILSR</sequence>
<keyword evidence="2" id="KW-1185">Reference proteome</keyword>
<name>A0A9X3X915_9BACT</name>
<dbReference type="Proteomes" id="UP001151081">
    <property type="component" value="Unassembled WGS sequence"/>
</dbReference>
<evidence type="ECO:0000313" key="2">
    <source>
        <dbReference type="Proteomes" id="UP001151081"/>
    </source>
</evidence>
<reference evidence="1 2" key="1">
    <citation type="submission" date="2021-04" db="EMBL/GenBank/DDBJ databases">
        <title>Genome analysis of Polyangium sp.</title>
        <authorList>
            <person name="Li Y."/>
            <person name="Wang J."/>
        </authorList>
    </citation>
    <scope>NUCLEOTIDE SEQUENCE [LARGE SCALE GENOMIC DNA]</scope>
    <source>
        <strain evidence="1 2">SDU14</strain>
    </source>
</reference>